<dbReference type="WBParaSite" id="PSU_v2.g17785.t1">
    <property type="protein sequence ID" value="PSU_v2.g17785.t1"/>
    <property type="gene ID" value="PSU_v2.g17785"/>
</dbReference>
<evidence type="ECO:0000256" key="1">
    <source>
        <dbReference type="SAM" id="MobiDB-lite"/>
    </source>
</evidence>
<evidence type="ECO:0000313" key="2">
    <source>
        <dbReference type="Proteomes" id="UP000887577"/>
    </source>
</evidence>
<evidence type="ECO:0000313" key="3">
    <source>
        <dbReference type="WBParaSite" id="PSU_v2.g17785.t1"/>
    </source>
</evidence>
<protein>
    <submittedName>
        <fullName evidence="3">Uncharacterized protein</fullName>
    </submittedName>
</protein>
<sequence length="261" mass="29914">MMTDRPKCSAHRKLNVKTNNNNEIPCDELCHDLSRLSHSEEEIPSELPSKAKSVIKPRSKDELKRTVSFAKFDNLVEYSSEKWTGTSRDVVSKSNKFHNSPIAYKRSVSRRDIFNGRDIFNDCEPPAKRKRLEMRQDFLCPPVTPPSQLYRTSTTSRSNNLSRSNSFRSYSTSALQSTSTAFQPCNFPRSNSIYSSTRQPNNLTRSASFRSTNVRSTLTQFQTENLFRSNSTAFEISTLPAVNFKTKSEKRVPRWGIYSNL</sequence>
<feature type="region of interest" description="Disordered" evidence="1">
    <location>
        <begin position="143"/>
        <end position="165"/>
    </location>
</feature>
<organism evidence="2 3">
    <name type="scientific">Panagrolaimus superbus</name>
    <dbReference type="NCBI Taxonomy" id="310955"/>
    <lineage>
        <taxon>Eukaryota</taxon>
        <taxon>Metazoa</taxon>
        <taxon>Ecdysozoa</taxon>
        <taxon>Nematoda</taxon>
        <taxon>Chromadorea</taxon>
        <taxon>Rhabditida</taxon>
        <taxon>Tylenchina</taxon>
        <taxon>Panagrolaimomorpha</taxon>
        <taxon>Panagrolaimoidea</taxon>
        <taxon>Panagrolaimidae</taxon>
        <taxon>Panagrolaimus</taxon>
    </lineage>
</organism>
<name>A0A914YEB5_9BILA</name>
<keyword evidence="2" id="KW-1185">Reference proteome</keyword>
<feature type="compositionally biased region" description="Low complexity" evidence="1">
    <location>
        <begin position="151"/>
        <end position="165"/>
    </location>
</feature>
<feature type="region of interest" description="Disordered" evidence="1">
    <location>
        <begin position="40"/>
        <end position="60"/>
    </location>
</feature>
<accession>A0A914YEB5</accession>
<proteinExistence type="predicted"/>
<reference evidence="3" key="1">
    <citation type="submission" date="2022-11" db="UniProtKB">
        <authorList>
            <consortium name="WormBaseParasite"/>
        </authorList>
    </citation>
    <scope>IDENTIFICATION</scope>
</reference>
<dbReference type="Proteomes" id="UP000887577">
    <property type="component" value="Unplaced"/>
</dbReference>
<dbReference type="AlphaFoldDB" id="A0A914YEB5"/>